<dbReference type="GO" id="GO:0051539">
    <property type="term" value="F:4 iron, 4 sulfur cluster binding"/>
    <property type="evidence" value="ECO:0007669"/>
    <property type="project" value="TreeGrafter"/>
</dbReference>
<dbReference type="GO" id="GO:0016887">
    <property type="term" value="F:ATP hydrolysis activity"/>
    <property type="evidence" value="ECO:0007669"/>
    <property type="project" value="UniProtKB-UniRule"/>
</dbReference>
<evidence type="ECO:0000313" key="8">
    <source>
        <dbReference type="Proteomes" id="UP000515297"/>
    </source>
</evidence>
<accession>A0A7G6VVH5</accession>
<keyword evidence="5 6" id="KW-0411">Iron-sulfur</keyword>
<organism evidence="7 8">
    <name type="scientific">Croceicoccus marinus</name>
    <dbReference type="NCBI Taxonomy" id="450378"/>
    <lineage>
        <taxon>Bacteria</taxon>
        <taxon>Pseudomonadati</taxon>
        <taxon>Pseudomonadota</taxon>
        <taxon>Alphaproteobacteria</taxon>
        <taxon>Sphingomonadales</taxon>
        <taxon>Erythrobacteraceae</taxon>
        <taxon>Croceicoccus</taxon>
    </lineage>
</organism>
<keyword evidence="2 6" id="KW-0547">Nucleotide-binding</keyword>
<dbReference type="InterPro" id="IPR019591">
    <property type="entry name" value="Mrp/NBP35_ATP-bd"/>
</dbReference>
<keyword evidence="1 6" id="KW-0479">Metal-binding</keyword>
<dbReference type="InterPro" id="IPR027417">
    <property type="entry name" value="P-loop_NTPase"/>
</dbReference>
<reference evidence="7 8" key="1">
    <citation type="submission" date="2020-08" db="EMBL/GenBank/DDBJ databases">
        <authorList>
            <person name="Liu G."/>
            <person name="Sun C."/>
        </authorList>
    </citation>
    <scope>NUCLEOTIDE SEQUENCE [LARGE SCALE GENOMIC DNA]</scope>
    <source>
        <strain evidence="7 8">OT19</strain>
    </source>
</reference>
<dbReference type="AlphaFoldDB" id="A0A7G6VVH5"/>
<dbReference type="GO" id="GO:0046872">
    <property type="term" value="F:metal ion binding"/>
    <property type="evidence" value="ECO:0007669"/>
    <property type="project" value="UniProtKB-KW"/>
</dbReference>
<evidence type="ECO:0000256" key="1">
    <source>
        <dbReference type="ARBA" id="ARBA00022723"/>
    </source>
</evidence>
<name>A0A7G6VVH5_9SPHN</name>
<dbReference type="RefSeq" id="WP_185884806.1">
    <property type="nucleotide sequence ID" value="NZ_CP060052.1"/>
</dbReference>
<protein>
    <recommendedName>
        <fullName evidence="6">Iron-sulfur cluster carrier protein</fullName>
    </recommendedName>
</protein>
<proteinExistence type="inferred from homology"/>
<evidence type="ECO:0000256" key="6">
    <source>
        <dbReference type="HAMAP-Rule" id="MF_02040"/>
    </source>
</evidence>
<dbReference type="Gene3D" id="3.40.50.300">
    <property type="entry name" value="P-loop containing nucleotide triphosphate hydrolases"/>
    <property type="match status" value="1"/>
</dbReference>
<dbReference type="EMBL" id="CP060052">
    <property type="protein sequence ID" value="QNE05740.1"/>
    <property type="molecule type" value="Genomic_DNA"/>
</dbReference>
<evidence type="ECO:0000256" key="4">
    <source>
        <dbReference type="ARBA" id="ARBA00023004"/>
    </source>
</evidence>
<dbReference type="InterPro" id="IPR044304">
    <property type="entry name" value="NUBPL-like"/>
</dbReference>
<evidence type="ECO:0000256" key="2">
    <source>
        <dbReference type="ARBA" id="ARBA00022741"/>
    </source>
</evidence>
<keyword evidence="3 6" id="KW-0067">ATP-binding</keyword>
<sequence>MADHTQDRESAIRSRLAPVTGDRLAGVRVGATGAVTLVLETGGMDPPAREALEQAVRAALADMDLGEIRVAHMAERSGDAPAPKGPRLIAVGSGKGGVGKSTLSANLAVALARKGRKVGLVDADIYGPSQPRLLAAEGMKPKAREKQLIPVQTAFGVSMLSMGQLVEAGKAIAWRGPMAAGALTQLMEADWGDIDDLVIDLPPGTGDVQLTMIQKFKPAGAVIVSTPQDLALIDATRAIAFFEKADVPVLGVVENMAGYVCPHCGEASDPFGTGGAEAEAKRLGYPFLGRIPLAIDIRTASDAGQPPAAGEGAIADSFAALADRLLEGVR</sequence>
<comment type="similarity">
    <text evidence="6">Belongs to the Mrp/NBP35 ATP-binding proteins family.</text>
</comment>
<dbReference type="GO" id="GO:0005524">
    <property type="term" value="F:ATP binding"/>
    <property type="evidence" value="ECO:0007669"/>
    <property type="project" value="UniProtKB-UniRule"/>
</dbReference>
<dbReference type="FunFam" id="3.40.50.300:FF:001119">
    <property type="entry name" value="Iron-sulfur cluster carrier protein"/>
    <property type="match status" value="1"/>
</dbReference>
<feature type="binding site" evidence="6">
    <location>
        <begin position="94"/>
        <end position="101"/>
    </location>
    <ligand>
        <name>ATP</name>
        <dbReference type="ChEBI" id="CHEBI:30616"/>
    </ligand>
</feature>
<dbReference type="CDD" id="cd02037">
    <property type="entry name" value="Mrp_NBP35"/>
    <property type="match status" value="1"/>
</dbReference>
<dbReference type="InterPro" id="IPR033756">
    <property type="entry name" value="YlxH/NBP35"/>
</dbReference>
<comment type="function">
    <text evidence="6">Binds and transfers iron-sulfur (Fe-S) clusters to target apoproteins. Can hydrolyze ATP.</text>
</comment>
<keyword evidence="6" id="KW-0378">Hydrolase</keyword>
<dbReference type="Proteomes" id="UP000515297">
    <property type="component" value="Chromosome"/>
</dbReference>
<keyword evidence="4 6" id="KW-0408">Iron</keyword>
<dbReference type="SUPFAM" id="SSF52540">
    <property type="entry name" value="P-loop containing nucleoside triphosphate hydrolases"/>
    <property type="match status" value="1"/>
</dbReference>
<dbReference type="GO" id="GO:0140663">
    <property type="term" value="F:ATP-dependent FeS chaperone activity"/>
    <property type="evidence" value="ECO:0007669"/>
    <property type="project" value="InterPro"/>
</dbReference>
<evidence type="ECO:0000256" key="3">
    <source>
        <dbReference type="ARBA" id="ARBA00022840"/>
    </source>
</evidence>
<comment type="subunit">
    <text evidence="6">Homodimer.</text>
</comment>
<evidence type="ECO:0000313" key="7">
    <source>
        <dbReference type="EMBL" id="QNE05740.1"/>
    </source>
</evidence>
<dbReference type="PANTHER" id="PTHR42961:SF2">
    <property type="entry name" value="IRON-SULFUR PROTEIN NUBPL"/>
    <property type="match status" value="1"/>
</dbReference>
<gene>
    <name evidence="7" type="ORF">H4O24_03410</name>
</gene>
<dbReference type="Pfam" id="PF10609">
    <property type="entry name" value="ParA"/>
    <property type="match status" value="1"/>
</dbReference>
<evidence type="ECO:0000256" key="5">
    <source>
        <dbReference type="ARBA" id="ARBA00023014"/>
    </source>
</evidence>
<dbReference type="HAMAP" id="MF_02040">
    <property type="entry name" value="Mrp_NBP35"/>
    <property type="match status" value="1"/>
</dbReference>
<dbReference type="GO" id="GO:0016226">
    <property type="term" value="P:iron-sulfur cluster assembly"/>
    <property type="evidence" value="ECO:0007669"/>
    <property type="project" value="InterPro"/>
</dbReference>
<dbReference type="PANTHER" id="PTHR42961">
    <property type="entry name" value="IRON-SULFUR PROTEIN NUBPL"/>
    <property type="match status" value="1"/>
</dbReference>